<accession>A0A3B0QQH9</accession>
<protein>
    <recommendedName>
        <fullName evidence="2">M23ase beta-sheet core domain-containing protein</fullName>
    </recommendedName>
</protein>
<dbReference type="CDD" id="cd12797">
    <property type="entry name" value="M23_peptidase"/>
    <property type="match status" value="1"/>
</dbReference>
<reference evidence="3" key="1">
    <citation type="submission" date="2018-06" db="EMBL/GenBank/DDBJ databases">
        <authorList>
            <person name="Zhirakovskaya E."/>
        </authorList>
    </citation>
    <scope>NUCLEOTIDE SEQUENCE</scope>
</reference>
<dbReference type="Gene3D" id="2.70.70.10">
    <property type="entry name" value="Glucose Permease (Domain IIA)"/>
    <property type="match status" value="1"/>
</dbReference>
<dbReference type="PANTHER" id="PTHR21666">
    <property type="entry name" value="PEPTIDASE-RELATED"/>
    <property type="match status" value="1"/>
</dbReference>
<proteinExistence type="predicted"/>
<dbReference type="Pfam" id="PF01551">
    <property type="entry name" value="Peptidase_M23"/>
    <property type="match status" value="1"/>
</dbReference>
<evidence type="ECO:0000256" key="1">
    <source>
        <dbReference type="ARBA" id="ARBA00022729"/>
    </source>
</evidence>
<evidence type="ECO:0000313" key="3">
    <source>
        <dbReference type="EMBL" id="VAV83944.1"/>
    </source>
</evidence>
<keyword evidence="1" id="KW-0732">Signal</keyword>
<dbReference type="InterPro" id="IPR050570">
    <property type="entry name" value="Cell_wall_metabolism_enzyme"/>
</dbReference>
<gene>
    <name evidence="3" type="ORF">MNBD_BACTEROID02-1389</name>
</gene>
<dbReference type="PANTHER" id="PTHR21666:SF289">
    <property type="entry name" value="L-ALA--D-GLU ENDOPEPTIDASE"/>
    <property type="match status" value="1"/>
</dbReference>
<dbReference type="InterPro" id="IPR016047">
    <property type="entry name" value="M23ase_b-sheet_dom"/>
</dbReference>
<evidence type="ECO:0000259" key="2">
    <source>
        <dbReference type="Pfam" id="PF01551"/>
    </source>
</evidence>
<organism evidence="3">
    <name type="scientific">hydrothermal vent metagenome</name>
    <dbReference type="NCBI Taxonomy" id="652676"/>
    <lineage>
        <taxon>unclassified sequences</taxon>
        <taxon>metagenomes</taxon>
        <taxon>ecological metagenomes</taxon>
    </lineage>
</organism>
<dbReference type="EMBL" id="UOEB01000117">
    <property type="protein sequence ID" value="VAV83944.1"/>
    <property type="molecule type" value="Genomic_DNA"/>
</dbReference>
<name>A0A3B0QQH9_9ZZZZ</name>
<feature type="domain" description="M23ase beta-sheet core" evidence="2">
    <location>
        <begin position="49"/>
        <end position="115"/>
    </location>
</feature>
<dbReference type="AlphaFoldDB" id="A0A3B0QQH9"/>
<dbReference type="GO" id="GO:0004222">
    <property type="term" value="F:metalloendopeptidase activity"/>
    <property type="evidence" value="ECO:0007669"/>
    <property type="project" value="TreeGrafter"/>
</dbReference>
<dbReference type="InterPro" id="IPR011055">
    <property type="entry name" value="Dup_hybrid_motif"/>
</dbReference>
<sequence>MVKTLILFFIIISQVTIAQNPYPQDYFRNPLDVPLVLAGTFAELRSNHFHSGLDIKTQHKEGLKVFAAAQGYVSRIKISHWGYGKALYITHPNGYTTVYAHLQKFSPKIERYIKKLQYKKESFEIEVFPTILELLIDTDEVVAYSGNTGGSSAPHLHFEIRDKKERPINPMLFGIDIKDTRPPTIISVYGYPVGKDSHINQTNETVKLRLVPQKNGDYTVENIKAYGKIGFGINTYDRQDFAANKNGVTKIQSFYNGNKNFEIDFKRFSFSETKHLNRLIDYAYFKKHKSRIQKLFIQSNNPLSLYNDVVDNGYITIEDSTASVYKVKINDYKGNSTWLTIPIIGSKSDSITRKSIETTKHYIYADQATNLEEGNISIYIPKNTFYDDFYINFSAENDTLILHNASVPTQKYMTINFDISNYKKTDKEKLFIARMLGYKNKITYSHTTKKGDIITSRTKTLGTYTLASDTKSPEIKPLNFQNGKWLSKYRYLKLKIKDDISGIKNYRATVNGKWILMEYEPKKNILTYDFNDNVITDTKNNLKIIVTDNVGNSSTFEAIFYRK</sequence>
<dbReference type="SUPFAM" id="SSF51261">
    <property type="entry name" value="Duplicated hybrid motif"/>
    <property type="match status" value="2"/>
</dbReference>